<sequence>VDVEPAFRQDPSWFRTGEPGRDGCRVPIPWSGSEAPFGFGPGTAQPWIPQPATWSPLTVAAQAGTAGSTLELYRSALATRRTFAHTAGDDVEMLDLGEDVLAFRRGPLTVALNCGTAPVPLPAGEVIASSGDLPGGVLPPDTAVWLR</sequence>
<accession>A0A6J4MWX0</accession>
<keyword evidence="2" id="KW-0378">Hydrolase</keyword>
<protein>
    <submittedName>
        <fullName evidence="2">Alpha-glucosidase</fullName>
        <ecNumber evidence="2">3.2.1.20</ecNumber>
    </submittedName>
</protein>
<evidence type="ECO:0000256" key="1">
    <source>
        <dbReference type="SAM" id="MobiDB-lite"/>
    </source>
</evidence>
<dbReference type="AlphaFoldDB" id="A0A6J4MWX0"/>
<organism evidence="2">
    <name type="scientific">uncultured Nocardioides sp</name>
    <dbReference type="NCBI Taxonomy" id="198441"/>
    <lineage>
        <taxon>Bacteria</taxon>
        <taxon>Bacillati</taxon>
        <taxon>Actinomycetota</taxon>
        <taxon>Actinomycetes</taxon>
        <taxon>Propionibacteriales</taxon>
        <taxon>Nocardioidaceae</taxon>
        <taxon>Nocardioides</taxon>
        <taxon>environmental samples</taxon>
    </lineage>
</organism>
<dbReference type="GO" id="GO:0004558">
    <property type="term" value="F:alpha-1,4-glucosidase activity"/>
    <property type="evidence" value="ECO:0007669"/>
    <property type="project" value="UniProtKB-EC"/>
</dbReference>
<dbReference type="SUPFAM" id="SSF51445">
    <property type="entry name" value="(Trans)glycosidases"/>
    <property type="match status" value="1"/>
</dbReference>
<dbReference type="InterPro" id="IPR017853">
    <property type="entry name" value="GH"/>
</dbReference>
<keyword evidence="2" id="KW-0326">Glycosidase</keyword>
<dbReference type="RefSeq" id="WP_295656020.1">
    <property type="nucleotide sequence ID" value="NZ_CADCUP010000002.1"/>
</dbReference>
<feature type="non-terminal residue" evidence="2">
    <location>
        <position position="1"/>
    </location>
</feature>
<evidence type="ECO:0000313" key="2">
    <source>
        <dbReference type="EMBL" id="CAA9371116.1"/>
    </source>
</evidence>
<gene>
    <name evidence="2" type="ORF">AVDCRST_MAG06-69</name>
</gene>
<dbReference type="EC" id="3.2.1.20" evidence="2"/>
<reference evidence="2" key="1">
    <citation type="submission" date="2020-02" db="EMBL/GenBank/DDBJ databases">
        <authorList>
            <person name="Meier V. D."/>
        </authorList>
    </citation>
    <scope>NUCLEOTIDE SEQUENCE</scope>
    <source>
        <strain evidence="2">AVDCRST_MAG06</strain>
    </source>
</reference>
<dbReference type="EMBL" id="CADCUP010000002">
    <property type="protein sequence ID" value="CAA9371116.1"/>
    <property type="molecule type" value="Genomic_DNA"/>
</dbReference>
<feature type="region of interest" description="Disordered" evidence="1">
    <location>
        <begin position="1"/>
        <end position="21"/>
    </location>
</feature>
<proteinExistence type="predicted"/>
<dbReference type="Gene3D" id="3.20.20.80">
    <property type="entry name" value="Glycosidases"/>
    <property type="match status" value="1"/>
</dbReference>
<name>A0A6J4MWX0_9ACTN</name>